<evidence type="ECO:0008006" key="4">
    <source>
        <dbReference type="Google" id="ProtNLM"/>
    </source>
</evidence>
<evidence type="ECO:0000313" key="3">
    <source>
        <dbReference type="Proteomes" id="UP001172673"/>
    </source>
</evidence>
<protein>
    <recommendedName>
        <fullName evidence="4">Myb-like domain-containing protein</fullName>
    </recommendedName>
</protein>
<reference evidence="2" key="1">
    <citation type="submission" date="2022-10" db="EMBL/GenBank/DDBJ databases">
        <title>Culturing micro-colonial fungi from biological soil crusts in the Mojave desert and describing Neophaeococcomyces mojavensis, and introducing the new genera and species Taxawa tesnikishii.</title>
        <authorList>
            <person name="Kurbessoian T."/>
            <person name="Stajich J.E."/>
        </authorList>
    </citation>
    <scope>NUCLEOTIDE SEQUENCE</scope>
    <source>
        <strain evidence="2">TK_41</strain>
    </source>
</reference>
<keyword evidence="3" id="KW-1185">Reference proteome</keyword>
<dbReference type="EMBL" id="JAPDRK010000018">
    <property type="protein sequence ID" value="KAJ9604621.1"/>
    <property type="molecule type" value="Genomic_DNA"/>
</dbReference>
<feature type="compositionally biased region" description="Basic and acidic residues" evidence="1">
    <location>
        <begin position="89"/>
        <end position="98"/>
    </location>
</feature>
<sequence length="167" mass="18275">MPYQWNAERERKMLLLAISSANLRPSADTWQRVAALLGDGLTASAVSQKYYKLRKESDAQAGTPPATPKKRKACDDDEEEKKKPTPSKRPREAPRDPIIDGVPFSDASDSPPDFKAEEMAASVLGLFQSHQALYSPAAYYPVVNTSMDGHLYGEFNGHGSGQSSFIG</sequence>
<comment type="caution">
    <text evidence="2">The sequence shown here is derived from an EMBL/GenBank/DDBJ whole genome shotgun (WGS) entry which is preliminary data.</text>
</comment>
<dbReference type="AlphaFoldDB" id="A0AA38X0M7"/>
<dbReference type="Proteomes" id="UP001172673">
    <property type="component" value="Unassembled WGS sequence"/>
</dbReference>
<organism evidence="2 3">
    <name type="scientific">Cladophialophora chaetospira</name>
    <dbReference type="NCBI Taxonomy" id="386627"/>
    <lineage>
        <taxon>Eukaryota</taxon>
        <taxon>Fungi</taxon>
        <taxon>Dikarya</taxon>
        <taxon>Ascomycota</taxon>
        <taxon>Pezizomycotina</taxon>
        <taxon>Eurotiomycetes</taxon>
        <taxon>Chaetothyriomycetidae</taxon>
        <taxon>Chaetothyriales</taxon>
        <taxon>Herpotrichiellaceae</taxon>
        <taxon>Cladophialophora</taxon>
    </lineage>
</organism>
<evidence type="ECO:0000313" key="2">
    <source>
        <dbReference type="EMBL" id="KAJ9604621.1"/>
    </source>
</evidence>
<proteinExistence type="predicted"/>
<accession>A0AA38X0M7</accession>
<name>A0AA38X0M7_9EURO</name>
<evidence type="ECO:0000256" key="1">
    <source>
        <dbReference type="SAM" id="MobiDB-lite"/>
    </source>
</evidence>
<gene>
    <name evidence="2" type="ORF">H2200_010735</name>
</gene>
<feature type="region of interest" description="Disordered" evidence="1">
    <location>
        <begin position="55"/>
        <end position="113"/>
    </location>
</feature>